<dbReference type="Proteomes" id="UP001501598">
    <property type="component" value="Unassembled WGS sequence"/>
</dbReference>
<dbReference type="Gene3D" id="3.30.365.10">
    <property type="entry name" value="Aldehyde oxidase/xanthine dehydrogenase, molybdopterin binding domain"/>
    <property type="match status" value="4"/>
</dbReference>
<dbReference type="PANTHER" id="PTHR11908">
    <property type="entry name" value="XANTHINE DEHYDROGENASE"/>
    <property type="match status" value="1"/>
</dbReference>
<accession>A0ABP8S1Q2</accession>
<dbReference type="Pfam" id="PF02738">
    <property type="entry name" value="MoCoBD_1"/>
    <property type="match status" value="1"/>
</dbReference>
<dbReference type="InterPro" id="IPR016208">
    <property type="entry name" value="Ald_Oxase/xanthine_DH-like"/>
</dbReference>
<dbReference type="RefSeq" id="WP_345425005.1">
    <property type="nucleotide sequence ID" value="NZ_BAABGT010000093.1"/>
</dbReference>
<keyword evidence="1" id="KW-0500">Molybdenum</keyword>
<dbReference type="InterPro" id="IPR037165">
    <property type="entry name" value="AldOxase/xan_DH_Mopterin-bd_sf"/>
</dbReference>
<dbReference type="SUPFAM" id="SSF56003">
    <property type="entry name" value="Molybdenum cofactor-binding domain"/>
    <property type="match status" value="1"/>
</dbReference>
<sequence length="799" mass="85571">MVAVEPMAPVATAESPAPYIGRKVLRSEDPRFLTGRARYTDDVAEPVGLLHAAFLRSPHAHARIVSIDASRALGIDGVEAVYTQAEVSGVLGDFTTTLPMPEVKTITRPILNSTRAYWVGQPIAVVLGTSRYTAEDGVDALDVEWEILEPLMDAELLLTDPQEPMHDAFPDNNFAHIEYQMGDVDELFAKAAHTFSKRFHQGRYMAAPLEPRGVMADFDPSTGELTVWSSTQVPHFMRSLIAGPLGIPESTIRVIADNVGGGFGMKCHVFDEEAIVPAVSKLSGRPVKWIEDRYENLAASSHAKETVCYLEAAVDEAGTLLALRGRFIGIGGAWPSHPWTSLVDTVVAAQHMPMIYDLKAVGYTVDTPVTNRCPTGAYRGVGWTVVSSARETFVDEIARELDIDPVEFRLRNCIPDRPFTTVTGQTFDGGSYQGSLRKVREMLDYDAFRKRQAELREQGRYIGLGLCAYVEPTAWGSDIAVQQGFKNAAYFDAASVTMEPDGSVTVTTGMHCHGQAHETTLAQVAADTIGVTLESVRVIENDTARAVYGMGTWGSRSAVIGGGAIMRAGRDVKANLQRMAGRAMEVAPEDIEISQGVASVAGMPSRSMTVAEVAAFAYYGGDSRPDGHEPALTATRSYDPDPAYSNGTFAAIVEVDPQTGEVTIEKMVICEDCGVIINPMIVDGQIAGGVAQGIGGAMFEDLVYDGGGQFVSGSLMEYLYPSATEVPPMEISHIETASPVTEGGIKGMGEAGALGGVPVLNAVADALSPFGTIVIEKAPLRPCDVLELIERARAAGPAT</sequence>
<evidence type="ECO:0000313" key="4">
    <source>
        <dbReference type="EMBL" id="GAA4555550.1"/>
    </source>
</evidence>
<dbReference type="Pfam" id="PF01315">
    <property type="entry name" value="Ald_Xan_dh_C"/>
    <property type="match status" value="1"/>
</dbReference>
<dbReference type="InterPro" id="IPR000674">
    <property type="entry name" value="Ald_Oxase/Xan_DH_a/b"/>
</dbReference>
<keyword evidence="5" id="KW-1185">Reference proteome</keyword>
<keyword evidence="2" id="KW-0560">Oxidoreductase</keyword>
<name>A0ABP8S1Q2_9PSEU</name>
<dbReference type="EMBL" id="BAABGT010000093">
    <property type="protein sequence ID" value="GAA4555550.1"/>
    <property type="molecule type" value="Genomic_DNA"/>
</dbReference>
<organism evidence="4 5">
    <name type="scientific">Pseudonocardia xishanensis</name>
    <dbReference type="NCBI Taxonomy" id="630995"/>
    <lineage>
        <taxon>Bacteria</taxon>
        <taxon>Bacillati</taxon>
        <taxon>Actinomycetota</taxon>
        <taxon>Actinomycetes</taxon>
        <taxon>Pseudonocardiales</taxon>
        <taxon>Pseudonocardiaceae</taxon>
        <taxon>Pseudonocardia</taxon>
    </lineage>
</organism>
<dbReference type="SMART" id="SM01008">
    <property type="entry name" value="Ald_Xan_dh_C"/>
    <property type="match status" value="1"/>
</dbReference>
<reference evidence="5" key="1">
    <citation type="journal article" date="2019" name="Int. J. Syst. Evol. Microbiol.">
        <title>The Global Catalogue of Microorganisms (GCM) 10K type strain sequencing project: providing services to taxonomists for standard genome sequencing and annotation.</title>
        <authorList>
            <consortium name="The Broad Institute Genomics Platform"/>
            <consortium name="The Broad Institute Genome Sequencing Center for Infectious Disease"/>
            <person name="Wu L."/>
            <person name="Ma J."/>
        </authorList>
    </citation>
    <scope>NUCLEOTIDE SEQUENCE [LARGE SCALE GENOMIC DNA]</scope>
    <source>
        <strain evidence="5">JCM 17906</strain>
    </source>
</reference>
<dbReference type="InterPro" id="IPR008274">
    <property type="entry name" value="AldOxase/xan_DH_MoCoBD1"/>
</dbReference>
<evidence type="ECO:0000256" key="1">
    <source>
        <dbReference type="ARBA" id="ARBA00022505"/>
    </source>
</evidence>
<dbReference type="PANTHER" id="PTHR11908:SF132">
    <property type="entry name" value="ALDEHYDE OXIDASE 1-RELATED"/>
    <property type="match status" value="1"/>
</dbReference>
<comment type="caution">
    <text evidence="4">The sequence shown here is derived from an EMBL/GenBank/DDBJ whole genome shotgun (WGS) entry which is preliminary data.</text>
</comment>
<feature type="domain" description="Aldehyde oxidase/xanthine dehydrogenase a/b hammerhead" evidence="3">
    <location>
        <begin position="34"/>
        <end position="149"/>
    </location>
</feature>
<dbReference type="Pfam" id="PF20256">
    <property type="entry name" value="MoCoBD_2"/>
    <property type="match status" value="1"/>
</dbReference>
<dbReference type="InterPro" id="IPR036856">
    <property type="entry name" value="Ald_Oxase/Xan_DH_a/b_sf"/>
</dbReference>
<protein>
    <submittedName>
        <fullName evidence="4">Xanthine dehydrogenase family protein molybdopterin-binding subunit</fullName>
    </submittedName>
</protein>
<dbReference type="SUPFAM" id="SSF54665">
    <property type="entry name" value="CO dehydrogenase molybdoprotein N-domain-like"/>
    <property type="match status" value="1"/>
</dbReference>
<dbReference type="InterPro" id="IPR046867">
    <property type="entry name" value="AldOxase/xan_DH_MoCoBD2"/>
</dbReference>
<gene>
    <name evidence="4" type="ORF">GCM10023175_56010</name>
</gene>
<evidence type="ECO:0000259" key="3">
    <source>
        <dbReference type="SMART" id="SM01008"/>
    </source>
</evidence>
<evidence type="ECO:0000313" key="5">
    <source>
        <dbReference type="Proteomes" id="UP001501598"/>
    </source>
</evidence>
<dbReference type="Gene3D" id="3.90.1170.50">
    <property type="entry name" value="Aldehyde oxidase/xanthine dehydrogenase, a/b hammerhead"/>
    <property type="match status" value="1"/>
</dbReference>
<proteinExistence type="predicted"/>
<evidence type="ECO:0000256" key="2">
    <source>
        <dbReference type="ARBA" id="ARBA00023002"/>
    </source>
</evidence>